<dbReference type="OrthoDB" id="1158011at2759"/>
<organism evidence="15 16">
    <name type="scientific">Acaulospora morrowiae</name>
    <dbReference type="NCBI Taxonomy" id="94023"/>
    <lineage>
        <taxon>Eukaryota</taxon>
        <taxon>Fungi</taxon>
        <taxon>Fungi incertae sedis</taxon>
        <taxon>Mucoromycota</taxon>
        <taxon>Glomeromycotina</taxon>
        <taxon>Glomeromycetes</taxon>
        <taxon>Diversisporales</taxon>
        <taxon>Acaulosporaceae</taxon>
        <taxon>Acaulospora</taxon>
    </lineage>
</organism>
<dbReference type="InterPro" id="IPR000608">
    <property type="entry name" value="UBC"/>
</dbReference>
<evidence type="ECO:0000256" key="1">
    <source>
        <dbReference type="ARBA" id="ARBA00004586"/>
    </source>
</evidence>
<dbReference type="Gene3D" id="3.10.110.10">
    <property type="entry name" value="Ubiquitin Conjugating Enzyme"/>
    <property type="match status" value="1"/>
</dbReference>
<evidence type="ECO:0000256" key="11">
    <source>
        <dbReference type="ARBA" id="ARBA00039885"/>
    </source>
</evidence>
<dbReference type="SUPFAM" id="SSF54495">
    <property type="entry name" value="UBC-like"/>
    <property type="match status" value="1"/>
</dbReference>
<keyword evidence="9" id="KW-1133">Transmembrane helix</keyword>
<accession>A0A9N9BJR4</accession>
<keyword evidence="3" id="KW-0808">Transferase</keyword>
<dbReference type="GO" id="GO:0005524">
    <property type="term" value="F:ATP binding"/>
    <property type="evidence" value="ECO:0007669"/>
    <property type="project" value="UniProtKB-KW"/>
</dbReference>
<evidence type="ECO:0000256" key="4">
    <source>
        <dbReference type="ARBA" id="ARBA00022692"/>
    </source>
</evidence>
<dbReference type="FunFam" id="3.10.110.10:FF:000023">
    <property type="entry name" value="Ubiquitin-conjugating enzyme E2 J2"/>
    <property type="match status" value="1"/>
</dbReference>
<comment type="subcellular location">
    <subcellularLocation>
        <location evidence="1">Endoplasmic reticulum membrane</location>
    </subcellularLocation>
</comment>
<gene>
    <name evidence="15" type="ORF">AMORRO_LOCUS6256</name>
</gene>
<keyword evidence="16" id="KW-1185">Reference proteome</keyword>
<evidence type="ECO:0000313" key="15">
    <source>
        <dbReference type="EMBL" id="CAG8566345.1"/>
    </source>
</evidence>
<evidence type="ECO:0000256" key="7">
    <source>
        <dbReference type="ARBA" id="ARBA00022824"/>
    </source>
</evidence>
<feature type="compositionally biased region" description="Low complexity" evidence="13">
    <location>
        <begin position="186"/>
        <end position="200"/>
    </location>
</feature>
<dbReference type="AlphaFoldDB" id="A0A9N9BJR4"/>
<feature type="domain" description="UBC core" evidence="14">
    <location>
        <begin position="12"/>
        <end position="158"/>
    </location>
</feature>
<dbReference type="GO" id="GO:0061631">
    <property type="term" value="F:ubiquitin conjugating enzyme activity"/>
    <property type="evidence" value="ECO:0007669"/>
    <property type="project" value="UniProtKB-EC"/>
</dbReference>
<dbReference type="EC" id="2.3.2.23" evidence="2"/>
<name>A0A9N9BJR4_9GLOM</name>
<evidence type="ECO:0000256" key="10">
    <source>
        <dbReference type="ARBA" id="ARBA00023136"/>
    </source>
</evidence>
<keyword evidence="10" id="KW-0472">Membrane</keyword>
<keyword evidence="4" id="KW-0812">Transmembrane</keyword>
<evidence type="ECO:0000256" key="6">
    <source>
        <dbReference type="ARBA" id="ARBA00022786"/>
    </source>
</evidence>
<evidence type="ECO:0000256" key="2">
    <source>
        <dbReference type="ARBA" id="ARBA00012486"/>
    </source>
</evidence>
<evidence type="ECO:0000256" key="12">
    <source>
        <dbReference type="ARBA" id="ARBA00042181"/>
    </source>
</evidence>
<evidence type="ECO:0000313" key="16">
    <source>
        <dbReference type="Proteomes" id="UP000789342"/>
    </source>
</evidence>
<comment type="caution">
    <text evidence="15">The sequence shown here is derived from an EMBL/GenBank/DDBJ whole genome shotgun (WGS) entry which is preliminary data.</text>
</comment>
<keyword evidence="6" id="KW-0833">Ubl conjugation pathway</keyword>
<dbReference type="PANTHER" id="PTHR24067">
    <property type="entry name" value="UBIQUITIN-CONJUGATING ENZYME E2"/>
    <property type="match status" value="1"/>
</dbReference>
<keyword evidence="7" id="KW-0256">Endoplasmic reticulum</keyword>
<dbReference type="GO" id="GO:0005789">
    <property type="term" value="C:endoplasmic reticulum membrane"/>
    <property type="evidence" value="ECO:0007669"/>
    <property type="project" value="UniProtKB-SubCell"/>
</dbReference>
<proteinExistence type="predicted"/>
<evidence type="ECO:0000256" key="13">
    <source>
        <dbReference type="SAM" id="MobiDB-lite"/>
    </source>
</evidence>
<sequence length="325" mass="36270">PHLFKYRMATKAAYKRLTKEYAALQKNPPPYLMAKPLENNILEWHYVLRGPPDTPYHNGEYHGVLIFPAEYPFKPPSIRMTTPSGRFQPDTRLCLSMSDFHPSTWNPSWSVATILTGLLSFMTSNEATTGSIKTTDSDKRIYAARSHQFNLNDPKFKAFGFISEIFTELCTPEAVPVEILYPINKPSSSSTPVTASTGGTQPVNLDSQAPQRNDAGAANPQPAARNVLMQRRPPNRVDNHVIRGIATHAERANNSTVRNSANTTIPQINNTNNNNNNVVVQRRLLDQWRKWIILSLVCLYLVITKLLARSSEAVSGSPDSGAPRM</sequence>
<evidence type="ECO:0000259" key="14">
    <source>
        <dbReference type="PROSITE" id="PS50127"/>
    </source>
</evidence>
<evidence type="ECO:0000256" key="3">
    <source>
        <dbReference type="ARBA" id="ARBA00022679"/>
    </source>
</evidence>
<dbReference type="CDD" id="cd23799">
    <property type="entry name" value="UBCc_UBE2J"/>
    <property type="match status" value="1"/>
</dbReference>
<dbReference type="InterPro" id="IPR016135">
    <property type="entry name" value="UBQ-conjugating_enzyme/RWD"/>
</dbReference>
<keyword evidence="5" id="KW-0547">Nucleotide-binding</keyword>
<keyword evidence="8" id="KW-0067">ATP-binding</keyword>
<feature type="compositionally biased region" description="Polar residues" evidence="13">
    <location>
        <begin position="201"/>
        <end position="211"/>
    </location>
</feature>
<dbReference type="PROSITE" id="PS50127">
    <property type="entry name" value="UBC_2"/>
    <property type="match status" value="1"/>
</dbReference>
<evidence type="ECO:0000256" key="8">
    <source>
        <dbReference type="ARBA" id="ARBA00022840"/>
    </source>
</evidence>
<reference evidence="15" key="1">
    <citation type="submission" date="2021-06" db="EMBL/GenBank/DDBJ databases">
        <authorList>
            <person name="Kallberg Y."/>
            <person name="Tangrot J."/>
            <person name="Rosling A."/>
        </authorList>
    </citation>
    <scope>NUCLEOTIDE SEQUENCE</scope>
    <source>
        <strain evidence="15">CL551</strain>
    </source>
</reference>
<dbReference type="EMBL" id="CAJVPV010004096">
    <property type="protein sequence ID" value="CAG8566345.1"/>
    <property type="molecule type" value="Genomic_DNA"/>
</dbReference>
<feature type="region of interest" description="Disordered" evidence="13">
    <location>
        <begin position="183"/>
        <end position="220"/>
    </location>
</feature>
<evidence type="ECO:0000256" key="9">
    <source>
        <dbReference type="ARBA" id="ARBA00022989"/>
    </source>
</evidence>
<dbReference type="SMART" id="SM00212">
    <property type="entry name" value="UBCc"/>
    <property type="match status" value="1"/>
</dbReference>
<dbReference type="Proteomes" id="UP000789342">
    <property type="component" value="Unassembled WGS sequence"/>
</dbReference>
<dbReference type="InterPro" id="IPR050113">
    <property type="entry name" value="Ub_conjugating_enzyme"/>
</dbReference>
<protein>
    <recommendedName>
        <fullName evidence="11">Ubiquitin-conjugating enzyme E2 6</fullName>
        <ecNumber evidence="2">2.3.2.23</ecNumber>
    </recommendedName>
    <alternativeName>
        <fullName evidence="12">E2 ubiquitin-conjugating enzyme 6</fullName>
    </alternativeName>
</protein>
<evidence type="ECO:0000256" key="5">
    <source>
        <dbReference type="ARBA" id="ARBA00022741"/>
    </source>
</evidence>
<feature type="non-terminal residue" evidence="15">
    <location>
        <position position="325"/>
    </location>
</feature>
<dbReference type="Pfam" id="PF00179">
    <property type="entry name" value="UQ_con"/>
    <property type="match status" value="1"/>
</dbReference>